<protein>
    <submittedName>
        <fullName evidence="1">Uncharacterized protein</fullName>
    </submittedName>
</protein>
<comment type="caution">
    <text evidence="1">The sequence shown here is derived from an EMBL/GenBank/DDBJ whole genome shotgun (WGS) entry which is preliminary data.</text>
</comment>
<evidence type="ECO:0000313" key="2">
    <source>
        <dbReference type="Proteomes" id="UP000011770"/>
    </source>
</evidence>
<evidence type="ECO:0000313" key="1">
    <source>
        <dbReference type="EMBL" id="EMF83479.1"/>
    </source>
</evidence>
<reference evidence="1 2" key="1">
    <citation type="submission" date="2013-01" db="EMBL/GenBank/DDBJ databases">
        <authorList>
            <person name="Harkins D.M."/>
            <person name="Durkin A.S."/>
            <person name="Brinkac L.M."/>
            <person name="Haft D.H."/>
            <person name="Selengut J.D."/>
            <person name="Sanka R."/>
            <person name="DePew J."/>
            <person name="Purushe J."/>
            <person name="Tulsiani S.M."/>
            <person name="Graham G.C."/>
            <person name="Burns M.-A."/>
            <person name="Dohnt M.F."/>
            <person name="Smythe L.D."/>
            <person name="McKay D.B."/>
            <person name="Craig S.B."/>
            <person name="Vinetz J.M."/>
            <person name="Sutton G.G."/>
            <person name="Nierman W.C."/>
            <person name="Fouts D.E."/>
        </authorList>
    </citation>
    <scope>NUCLEOTIDE SEQUENCE [LARGE SCALE GENOMIC DNA]</scope>
    <source>
        <strain evidence="1 2">LT2116</strain>
    </source>
</reference>
<proteinExistence type="predicted"/>
<organism evidence="1 2">
    <name type="scientific">Leptospira weilii serovar Topaz str. LT2116</name>
    <dbReference type="NCBI Taxonomy" id="1088540"/>
    <lineage>
        <taxon>Bacteria</taxon>
        <taxon>Pseudomonadati</taxon>
        <taxon>Spirochaetota</taxon>
        <taxon>Spirochaetia</taxon>
        <taxon>Leptospirales</taxon>
        <taxon>Leptospiraceae</taxon>
        <taxon>Leptospira</taxon>
    </lineage>
</organism>
<dbReference type="AlphaFoldDB" id="M3GC16"/>
<dbReference type="Proteomes" id="UP000011770">
    <property type="component" value="Unassembled WGS sequence"/>
</dbReference>
<name>M3GC16_9LEPT</name>
<accession>M3GC16</accession>
<dbReference type="EMBL" id="AHOR02000012">
    <property type="protein sequence ID" value="EMF83479.1"/>
    <property type="molecule type" value="Genomic_DNA"/>
</dbReference>
<gene>
    <name evidence="1" type="ORF">LEP1GSC188_1319</name>
</gene>
<sequence>MLEYESTKFKIEFFKEEIPDKFEFSPSPHPPKNTITNIKEQKYIFLICVSTFKSP</sequence>